<feature type="binding site" evidence="8">
    <location>
        <position position="254"/>
    </location>
    <ligand>
        <name>Na(+)</name>
        <dbReference type="ChEBI" id="CHEBI:29101"/>
        <label>1</label>
    </ligand>
</feature>
<dbReference type="SUPFAM" id="SSF161070">
    <property type="entry name" value="SNF-like"/>
    <property type="match status" value="1"/>
</dbReference>
<dbReference type="PANTHER" id="PTHR11616">
    <property type="entry name" value="SODIUM/CHLORIDE DEPENDENT TRANSPORTER"/>
    <property type="match status" value="1"/>
</dbReference>
<dbReference type="PROSITE" id="PS50267">
    <property type="entry name" value="NA_NEUROTRAN_SYMP_3"/>
    <property type="match status" value="1"/>
</dbReference>
<feature type="transmembrane region" description="Helical" evidence="10">
    <location>
        <begin position="183"/>
        <end position="208"/>
    </location>
</feature>
<feature type="region of interest" description="Disordered" evidence="9">
    <location>
        <begin position="894"/>
        <end position="913"/>
    </location>
</feature>
<evidence type="ECO:0000256" key="9">
    <source>
        <dbReference type="SAM" id="MobiDB-lite"/>
    </source>
</evidence>
<accession>A0A0L0CQS8</accession>
<feature type="transmembrane region" description="Helical" evidence="10">
    <location>
        <begin position="356"/>
        <end position="378"/>
    </location>
</feature>
<comment type="subcellular location">
    <subcellularLocation>
        <location evidence="1">Membrane</location>
        <topology evidence="1">Multi-pass membrane protein</topology>
    </subcellularLocation>
</comment>
<comment type="caution">
    <text evidence="11">The sequence shown here is derived from an EMBL/GenBank/DDBJ whole genome shotgun (WGS) entry which is preliminary data.</text>
</comment>
<dbReference type="Pfam" id="PF00209">
    <property type="entry name" value="SNF"/>
    <property type="match status" value="1"/>
</dbReference>
<evidence type="ECO:0000256" key="10">
    <source>
        <dbReference type="SAM" id="Phobius"/>
    </source>
</evidence>
<dbReference type="OMA" id="HNITEMA"/>
<feature type="region of interest" description="Disordered" evidence="9">
    <location>
        <begin position="1189"/>
        <end position="1250"/>
    </location>
</feature>
<evidence type="ECO:0000256" key="7">
    <source>
        <dbReference type="ARBA" id="ARBA00023136"/>
    </source>
</evidence>
<gene>
    <name evidence="11" type="ORF">FF38_09366</name>
</gene>
<keyword evidence="8" id="KW-0479">Metal-binding</keyword>
<feature type="transmembrane region" description="Helical" evidence="10">
    <location>
        <begin position="398"/>
        <end position="416"/>
    </location>
</feature>
<keyword evidence="8" id="KW-0915">Sodium</keyword>
<comment type="similarity">
    <text evidence="2">Belongs to the sodium:neurotransmitter symporter (SNF) (TC 2.A.22) family.</text>
</comment>
<dbReference type="EMBL" id="JRES01000049">
    <property type="protein sequence ID" value="KNC34601.1"/>
    <property type="molecule type" value="Genomic_DNA"/>
</dbReference>
<evidence type="ECO:0000313" key="11">
    <source>
        <dbReference type="EMBL" id="KNC34601.1"/>
    </source>
</evidence>
<keyword evidence="4 10" id="KW-0812">Transmembrane</keyword>
<feature type="compositionally biased region" description="Low complexity" evidence="9">
    <location>
        <begin position="1090"/>
        <end position="1146"/>
    </location>
</feature>
<keyword evidence="7 10" id="KW-0472">Membrane</keyword>
<evidence type="ECO:0000256" key="4">
    <source>
        <dbReference type="ARBA" id="ARBA00022692"/>
    </source>
</evidence>
<dbReference type="GO" id="GO:0046872">
    <property type="term" value="F:metal ion binding"/>
    <property type="evidence" value="ECO:0007669"/>
    <property type="project" value="UniProtKB-KW"/>
</dbReference>
<keyword evidence="12" id="KW-1185">Reference proteome</keyword>
<feature type="binding site" evidence="8">
    <location>
        <position position="257"/>
    </location>
    <ligand>
        <name>Na(+)</name>
        <dbReference type="ChEBI" id="CHEBI:29101"/>
        <label>1</label>
    </ligand>
</feature>
<dbReference type="AlphaFoldDB" id="A0A0L0CQS8"/>
<feature type="transmembrane region" description="Helical" evidence="10">
    <location>
        <begin position="74"/>
        <end position="95"/>
    </location>
</feature>
<feature type="binding site" evidence="8">
    <location>
        <position position="189"/>
    </location>
    <ligand>
        <name>Na(+)</name>
        <dbReference type="ChEBI" id="CHEBI:29101"/>
        <label>1</label>
    </ligand>
</feature>
<feature type="transmembrane region" description="Helical" evidence="10">
    <location>
        <begin position="314"/>
        <end position="335"/>
    </location>
</feature>
<evidence type="ECO:0000313" key="12">
    <source>
        <dbReference type="Proteomes" id="UP000037069"/>
    </source>
</evidence>
<sequence length="1250" mass="131620">MTCNDCFSYELSDECISINGTYYLRTCYNATYAEEHNITEMALHALKKPPAEEYFTNYVLGLSSGIEETGGVKLSLAACLLCAWVIVFLCLCKGVQSSGKVVYFTALFPYVVLVILFFRGVTLPGAGTGILFYLTPDWKQLANAQVWGDAAVQIFFALSPAWGGLITLSSYNKFSNNCYKDSLIVAFCNIATSFFAGLVIFSIIGFLAHELDVEVKKVVDQGAGLAFIVYPEVVTRLPVSPVWSVLFFVMLLTLGLDSQFALMETVTTAILDKFPNLRQYKTWVVLFVGIFGYIGGLGFTTNSGMYWLQLMDKYAANWSVLLIAISECVLIAWIYGSQRFLNDIQGMIGKRSKAWIWFWSIMWRFITPATLLFILFFNWVEYKPATYGPYVYPLWADAVGWIIGLLPVLVIFLVAFKQIYSGPAHLGIKDRIVYLLKPTEEWGPAGRPCCNLYPERYQNENMHSLMEGITTEVIPYDDNADTYVRGSNGGSGGGGDGITAERVTASTSTFAPIQSGDHAISSITTSTINGKNAAATGGEAKLEAKGNKNDCAAVVPIKTATVSSRLPGPSILKASKPTDNVKPPPEKSPSKQPLIQAELRPNDSVVSFLNEKGTTLKSNDFNDKITKVTATIVLPTSTGPSTTTTTNIQQSKTVTTTTTATATAKRVVAGTAESGRELKSLTTFATTTTKPTITDIVSTKSAVSTTMANIASSSSSVPTSTTFAVTMLPSVTTTATKPTVPSISKPTTAATVTATKPQTIASTASSVANCITKPITASTAFTTDPATKSNVEIINKTMAAIKTTNSATLATANMKTTTIVVNSNNNMTTSTATTTTNQIKTTAACTTASVAGKAPTTATKPQTPITATIVSLGKPQTPVTSTAVITTQTSTTAVKTPTTNTKPQTPTTVTVSSSLTPTIKTDAATKTTTTTKPHSPTTSNTTSAIKTTLATTSATKSQSIASTKAATTATKPQAITTVTQPTTLTTSVAKPTVSATTATTTQSLGKSTTTSTVSAATTQNIAKTNIPSTAATTTKPVVSSKATTTTQNVAKSLTTSSAAITTKPLTATTSTAQTSGKSLITTTATTTTKTEATTTQSARKTPITSTVTTTEKPSTTNVTTTTQSAAKSPITSTATRTTKSLTSTISQDKTAIQTSKPLTTTTTTSSSVATSTNNVPTTKIAKTTVVTTNEKPISSTTIQKPITKPATTTNQTTTSAAAPATAVAKLQSTTASTTTTNTSASTTTIAKTTK</sequence>
<protein>
    <recommendedName>
        <fullName evidence="13">Sodium-and chloride-dependent glycine transporter 2</fullName>
    </recommendedName>
</protein>
<dbReference type="PANTHER" id="PTHR11616:SF313">
    <property type="entry name" value="TRANSPORTER"/>
    <property type="match status" value="1"/>
</dbReference>
<dbReference type="InterPro" id="IPR037272">
    <property type="entry name" value="SNS_sf"/>
</dbReference>
<reference evidence="11 12" key="1">
    <citation type="journal article" date="2015" name="Nat. Commun.">
        <title>Lucilia cuprina genome unlocks parasitic fly biology to underpin future interventions.</title>
        <authorList>
            <person name="Anstead C.A."/>
            <person name="Korhonen P.K."/>
            <person name="Young N.D."/>
            <person name="Hall R.S."/>
            <person name="Jex A.R."/>
            <person name="Murali S.C."/>
            <person name="Hughes D.S."/>
            <person name="Lee S.F."/>
            <person name="Perry T."/>
            <person name="Stroehlein A.J."/>
            <person name="Ansell B.R."/>
            <person name="Breugelmans B."/>
            <person name="Hofmann A."/>
            <person name="Qu J."/>
            <person name="Dugan S."/>
            <person name="Lee S.L."/>
            <person name="Chao H."/>
            <person name="Dinh H."/>
            <person name="Han Y."/>
            <person name="Doddapaneni H.V."/>
            <person name="Worley K.C."/>
            <person name="Muzny D.M."/>
            <person name="Ioannidis P."/>
            <person name="Waterhouse R.M."/>
            <person name="Zdobnov E.M."/>
            <person name="James P.J."/>
            <person name="Bagnall N.H."/>
            <person name="Kotze A.C."/>
            <person name="Gibbs R.A."/>
            <person name="Richards S."/>
            <person name="Batterham P."/>
            <person name="Gasser R.B."/>
        </authorList>
    </citation>
    <scope>NUCLEOTIDE SEQUENCE [LARGE SCALE GENOMIC DNA]</scope>
    <source>
        <strain evidence="11 12">LS</strain>
        <tissue evidence="11">Full body</tissue>
    </source>
</reference>
<keyword evidence="3" id="KW-0813">Transport</keyword>
<feature type="compositionally biased region" description="Polar residues" evidence="9">
    <location>
        <begin position="1189"/>
        <end position="1200"/>
    </location>
</feature>
<feature type="region of interest" description="Disordered" evidence="9">
    <location>
        <begin position="1090"/>
        <end position="1149"/>
    </location>
</feature>
<feature type="compositionally biased region" description="Low complexity" evidence="9">
    <location>
        <begin position="1206"/>
        <end position="1250"/>
    </location>
</feature>
<feature type="transmembrane region" description="Helical" evidence="10">
    <location>
        <begin position="154"/>
        <end position="171"/>
    </location>
</feature>
<organism evidence="11 12">
    <name type="scientific">Lucilia cuprina</name>
    <name type="common">Green bottle fly</name>
    <name type="synonym">Australian sheep blowfly</name>
    <dbReference type="NCBI Taxonomy" id="7375"/>
    <lineage>
        <taxon>Eukaryota</taxon>
        <taxon>Metazoa</taxon>
        <taxon>Ecdysozoa</taxon>
        <taxon>Arthropoda</taxon>
        <taxon>Hexapoda</taxon>
        <taxon>Insecta</taxon>
        <taxon>Pterygota</taxon>
        <taxon>Neoptera</taxon>
        <taxon>Endopterygota</taxon>
        <taxon>Diptera</taxon>
        <taxon>Brachycera</taxon>
        <taxon>Muscomorpha</taxon>
        <taxon>Oestroidea</taxon>
        <taxon>Calliphoridae</taxon>
        <taxon>Luciliinae</taxon>
        <taxon>Lucilia</taxon>
    </lineage>
</organism>
<proteinExistence type="inferred from homology"/>
<evidence type="ECO:0000256" key="1">
    <source>
        <dbReference type="ARBA" id="ARBA00004141"/>
    </source>
</evidence>
<evidence type="ECO:0000256" key="8">
    <source>
        <dbReference type="PIRSR" id="PIRSR600175-1"/>
    </source>
</evidence>
<feature type="region of interest" description="Disordered" evidence="9">
    <location>
        <begin position="920"/>
        <end position="944"/>
    </location>
</feature>
<evidence type="ECO:0000256" key="5">
    <source>
        <dbReference type="ARBA" id="ARBA00022847"/>
    </source>
</evidence>
<feature type="transmembrane region" description="Helical" evidence="10">
    <location>
        <begin position="283"/>
        <end position="308"/>
    </location>
</feature>
<feature type="transmembrane region" description="Helical" evidence="10">
    <location>
        <begin position="107"/>
        <end position="134"/>
    </location>
</feature>
<evidence type="ECO:0008006" key="13">
    <source>
        <dbReference type="Google" id="ProtNLM"/>
    </source>
</evidence>
<feature type="transmembrane region" description="Helical" evidence="10">
    <location>
        <begin position="242"/>
        <end position="262"/>
    </location>
</feature>
<keyword evidence="5" id="KW-0769">Symport</keyword>
<dbReference type="GO" id="GO:0005886">
    <property type="term" value="C:plasma membrane"/>
    <property type="evidence" value="ECO:0007669"/>
    <property type="project" value="TreeGrafter"/>
</dbReference>
<feature type="region of interest" description="Disordered" evidence="9">
    <location>
        <begin position="564"/>
        <end position="593"/>
    </location>
</feature>
<dbReference type="OrthoDB" id="8059899at2759"/>
<dbReference type="InterPro" id="IPR000175">
    <property type="entry name" value="Na/ntran_symport"/>
</dbReference>
<evidence type="ECO:0000256" key="2">
    <source>
        <dbReference type="ARBA" id="ARBA00006459"/>
    </source>
</evidence>
<dbReference type="GO" id="GO:0015375">
    <property type="term" value="F:glycine:sodium symporter activity"/>
    <property type="evidence" value="ECO:0007669"/>
    <property type="project" value="TreeGrafter"/>
</dbReference>
<evidence type="ECO:0000256" key="6">
    <source>
        <dbReference type="ARBA" id="ARBA00022989"/>
    </source>
</evidence>
<feature type="binding site" evidence="8">
    <location>
        <position position="258"/>
    </location>
    <ligand>
        <name>Na(+)</name>
        <dbReference type="ChEBI" id="CHEBI:29101"/>
        <label>1</label>
    </ligand>
</feature>
<name>A0A0L0CQS8_LUCCU</name>
<evidence type="ECO:0000256" key="3">
    <source>
        <dbReference type="ARBA" id="ARBA00022448"/>
    </source>
</evidence>
<dbReference type="PRINTS" id="PR00176">
    <property type="entry name" value="NANEUSMPORT"/>
</dbReference>
<dbReference type="Proteomes" id="UP000037069">
    <property type="component" value="Unassembled WGS sequence"/>
</dbReference>
<keyword evidence="6 10" id="KW-1133">Transmembrane helix</keyword>